<dbReference type="EMBL" id="QYUN01000003">
    <property type="protein sequence ID" value="RJF96891.1"/>
    <property type="molecule type" value="Genomic_DNA"/>
</dbReference>
<dbReference type="Gene3D" id="1.10.287.1700">
    <property type="match status" value="1"/>
</dbReference>
<dbReference type="OrthoDB" id="8719938at2"/>
<dbReference type="AlphaFoldDB" id="A0A418WWI2"/>
<evidence type="ECO:0000313" key="2">
    <source>
        <dbReference type="EMBL" id="RJF96891.1"/>
    </source>
</evidence>
<comment type="caution">
    <text evidence="2">The sequence shown here is derived from an EMBL/GenBank/DDBJ whole genome shotgun (WGS) entry which is preliminary data.</text>
</comment>
<keyword evidence="3" id="KW-1185">Reference proteome</keyword>
<sequence>MNAAGGQIGFGGRRAKREVIDVPEPKVQDQSLDKLLKVRKQRIDRLERERREMREAWRKSRADLNGRKQGWRDAVQAYKDFWQEARENFYRMSTTSGQFRKAKAIYERMKGDAAQLRLECLEDVARCRKGRTKFFEAKQRVLQAHRQQEKLGMLRDELRKLTTLNEM</sequence>
<feature type="coiled-coil region" evidence="1">
    <location>
        <begin position="36"/>
        <end position="63"/>
    </location>
</feature>
<evidence type="ECO:0000256" key="1">
    <source>
        <dbReference type="SAM" id="Coils"/>
    </source>
</evidence>
<dbReference type="RefSeq" id="WP_119743028.1">
    <property type="nucleotide sequence ID" value="NZ_QYUN01000003.1"/>
</dbReference>
<proteinExistence type="predicted"/>
<dbReference type="InterPro" id="IPR053716">
    <property type="entry name" value="Flag_assembly_chemotaxis_eff"/>
</dbReference>
<evidence type="ECO:0000313" key="3">
    <source>
        <dbReference type="Proteomes" id="UP000285190"/>
    </source>
</evidence>
<dbReference type="Proteomes" id="UP000285190">
    <property type="component" value="Unassembled WGS sequence"/>
</dbReference>
<keyword evidence="1" id="KW-0175">Coiled coil</keyword>
<gene>
    <name evidence="2" type="ORF">D3870_21185</name>
</gene>
<accession>A0A418WWI2</accession>
<reference evidence="2 3" key="1">
    <citation type="submission" date="2018-09" db="EMBL/GenBank/DDBJ databases">
        <authorList>
            <person name="Zhu H."/>
        </authorList>
    </citation>
    <scope>NUCLEOTIDE SEQUENCE [LARGE SCALE GENOMIC DNA]</scope>
    <source>
        <strain evidence="2 3">K2R10-39</strain>
    </source>
</reference>
<protein>
    <submittedName>
        <fullName evidence="2">Uncharacterized protein</fullName>
    </submittedName>
</protein>
<name>A0A418WWI2_9BURK</name>
<organism evidence="2 3">
    <name type="scientific">Noviherbaspirillum cavernae</name>
    <dbReference type="NCBI Taxonomy" id="2320862"/>
    <lineage>
        <taxon>Bacteria</taxon>
        <taxon>Pseudomonadati</taxon>
        <taxon>Pseudomonadota</taxon>
        <taxon>Betaproteobacteria</taxon>
        <taxon>Burkholderiales</taxon>
        <taxon>Oxalobacteraceae</taxon>
        <taxon>Noviherbaspirillum</taxon>
    </lineage>
</organism>